<evidence type="ECO:0008006" key="3">
    <source>
        <dbReference type="Google" id="ProtNLM"/>
    </source>
</evidence>
<protein>
    <recommendedName>
        <fullName evidence="3">Helix-turn-helix domain-containing protein</fullName>
    </recommendedName>
</protein>
<dbReference type="EMBL" id="CP154795">
    <property type="protein sequence ID" value="XAN07633.1"/>
    <property type="molecule type" value="Genomic_DNA"/>
</dbReference>
<name>A0ABZ3FNL0_9ACTN</name>
<evidence type="ECO:0000313" key="2">
    <source>
        <dbReference type="Proteomes" id="UP001442841"/>
    </source>
</evidence>
<accession>A0ABZ3FNL0</accession>
<organism evidence="1 2">
    <name type="scientific">Ammonicoccus fulvus</name>
    <dbReference type="NCBI Taxonomy" id="3138240"/>
    <lineage>
        <taxon>Bacteria</taxon>
        <taxon>Bacillati</taxon>
        <taxon>Actinomycetota</taxon>
        <taxon>Actinomycetes</taxon>
        <taxon>Propionibacteriales</taxon>
        <taxon>Propionibacteriaceae</taxon>
        <taxon>Ammonicoccus</taxon>
    </lineage>
</organism>
<proteinExistence type="predicted"/>
<dbReference type="RefSeq" id="WP_425309085.1">
    <property type="nucleotide sequence ID" value="NZ_CP154795.1"/>
</dbReference>
<sequence>MTPVDPEAGNMKVRVAGMRRTVPLPSLGGEISSPIHPKSLFEIGDRMVPSPIDVRFAGDGDQPAFAMKIEVIAGVPRCTELSLNAVDGGREIRAKDLGAIELDSWIEAIVARASFRIERHEDGSITLIDDMKDDSFFEGVREIRRARKNSRRPMTRHRLEQVAEIYNAQDEGGLEAIEIALSVSRSTAARYVRQAREEGLIK</sequence>
<keyword evidence="2" id="KW-1185">Reference proteome</keyword>
<dbReference type="Proteomes" id="UP001442841">
    <property type="component" value="Chromosome"/>
</dbReference>
<gene>
    <name evidence="1" type="ORF">AADG42_10105</name>
</gene>
<reference evidence="1 2" key="1">
    <citation type="submission" date="2024-04" db="EMBL/GenBank/DDBJ databases">
        <title>Isolation of an actinomycete strain from pig manure.</title>
        <authorList>
            <person name="Gong T."/>
            <person name="Yu Z."/>
            <person name="An M."/>
            <person name="Wei C."/>
            <person name="Yang W."/>
            <person name="Liu L."/>
        </authorList>
    </citation>
    <scope>NUCLEOTIDE SEQUENCE [LARGE SCALE GENOMIC DNA]</scope>
    <source>
        <strain evidence="1 2">ZF39</strain>
    </source>
</reference>
<evidence type="ECO:0000313" key="1">
    <source>
        <dbReference type="EMBL" id="XAN07633.1"/>
    </source>
</evidence>